<keyword evidence="2" id="KW-1185">Reference proteome</keyword>
<name>A0ABX1AT07_9ACTN</name>
<comment type="caution">
    <text evidence="1">The sequence shown here is derived from an EMBL/GenBank/DDBJ whole genome shotgun (WGS) entry which is preliminary data.</text>
</comment>
<dbReference type="InterPro" id="IPR029032">
    <property type="entry name" value="AhpD-like"/>
</dbReference>
<accession>A0ABX1AT07</accession>
<gene>
    <name evidence="1" type="ORF">HCJ92_24170</name>
</gene>
<evidence type="ECO:0008006" key="3">
    <source>
        <dbReference type="Google" id="ProtNLM"/>
    </source>
</evidence>
<reference evidence="1 2" key="1">
    <citation type="submission" date="2020-03" db="EMBL/GenBank/DDBJ databases">
        <title>Draft genome of Streptomyces sp. ventii, isolated from the Axial Seamount in the Pacific Ocean, and resequencing of the two type strains Streptomyces lonarensis strain NCL 716 and Streptomyces bohaiensis strain 11A07.</title>
        <authorList>
            <person name="Loughran R.M."/>
            <person name="Pfannmuller K.M."/>
            <person name="Wasson B.J."/>
            <person name="Deadmond M.C."/>
            <person name="Paddock B.E."/>
            <person name="Koyack M.J."/>
            <person name="Gallegos D.A."/>
            <person name="Mitchell E.A."/>
            <person name="Ushijima B."/>
            <person name="Saw J.H."/>
            <person name="Mcphail K.L."/>
            <person name="Videau P."/>
        </authorList>
    </citation>
    <scope>NUCLEOTIDE SEQUENCE [LARGE SCALE GENOMIC DNA]</scope>
    <source>
        <strain evidence="2">5675061</strain>
    </source>
</reference>
<feature type="non-terminal residue" evidence="1">
    <location>
        <position position="1"/>
    </location>
</feature>
<dbReference type="EMBL" id="JAAVJB010000468">
    <property type="protein sequence ID" value="NJP69286.1"/>
    <property type="molecule type" value="Genomic_DNA"/>
</dbReference>
<sequence length="110" mass="11376">PSAVRELVAAEIIRRGGSPPPLGRAWSDDAVVDLTAADRPAARLALLTALAAPQVRPADIAAVRARHPDPADLLHLTAWAAMTAARGVAARLPAAPADPPFPRTTEPEAT</sequence>
<evidence type="ECO:0000313" key="2">
    <source>
        <dbReference type="Proteomes" id="UP000746503"/>
    </source>
</evidence>
<organism evidence="1 2">
    <name type="scientific">Streptomyces spiramenti</name>
    <dbReference type="NCBI Taxonomy" id="2720606"/>
    <lineage>
        <taxon>Bacteria</taxon>
        <taxon>Bacillati</taxon>
        <taxon>Actinomycetota</taxon>
        <taxon>Actinomycetes</taxon>
        <taxon>Kitasatosporales</taxon>
        <taxon>Streptomycetaceae</taxon>
        <taxon>Streptomyces</taxon>
    </lineage>
</organism>
<evidence type="ECO:0000313" key="1">
    <source>
        <dbReference type="EMBL" id="NJP69286.1"/>
    </source>
</evidence>
<dbReference type="Gene3D" id="1.20.1290.10">
    <property type="entry name" value="AhpD-like"/>
    <property type="match status" value="1"/>
</dbReference>
<proteinExistence type="predicted"/>
<dbReference type="SUPFAM" id="SSF69118">
    <property type="entry name" value="AhpD-like"/>
    <property type="match status" value="1"/>
</dbReference>
<dbReference type="Proteomes" id="UP000746503">
    <property type="component" value="Unassembled WGS sequence"/>
</dbReference>
<protein>
    <recommendedName>
        <fullName evidence="3">Alkylhydroperoxidase</fullName>
    </recommendedName>
</protein>